<dbReference type="Proteomes" id="UP000260823">
    <property type="component" value="Unassembled WGS sequence"/>
</dbReference>
<proteinExistence type="predicted"/>
<sequence length="523" mass="55724">MKYFLKNKPLTFGLLLFVIATCFTFYSCRKDSMHGGMAESEEALATHGVNLKVIQQKYNNSIAQNLKTSSVTPDQLKNIVGSIDVDWSTFVLYNNADSSQTIEFSVPDDHSLLLPGRAVDTARYRSKTSAVFILKSDTVNAAFFMKTVENGTTPGYVSTLTDFHYKHIPAGFSGNVLYFTLGRNFINGYAFVGGSISKALSVSAIVGSQQVNSTRPVKTDTYMYVNCTEETWDIYYTTIFEGVVTHRDYAYSITFTYCDLADDGGGGSFPPGGGVTGDGGVNPNLPPLCPPAPAVAAVKGKIIINLMPGGGGGSGGGGGGGTTPCVVPQPPAPPTTATVTNNIKNACLKSMVNSTISAGVSNQINTLIQNVFGSSTKMNLTFEESSTLIAEADGFTVPPPPMVNGALDVTVQLDVNHLPSYSQEYIARVIMHEALHAYMFANSINLNVQHEDMAINYVTKMGAALQQMFPGLSSQDAKNLSLGGLQLTTEFKNKIASDMGLLGSFEAINLAYAIGGSGTRCNN</sequence>
<dbReference type="RefSeq" id="WP_117383603.1">
    <property type="nucleotide sequence ID" value="NZ_QWDE01000002.1"/>
</dbReference>
<comment type="caution">
    <text evidence="1">The sequence shown here is derived from an EMBL/GenBank/DDBJ whole genome shotgun (WGS) entry which is preliminary data.</text>
</comment>
<dbReference type="OrthoDB" id="710582at2"/>
<accession>A0A3E2NQ46</accession>
<dbReference type="EMBL" id="QWDE01000002">
    <property type="protein sequence ID" value="RFZ83128.1"/>
    <property type="molecule type" value="Genomic_DNA"/>
</dbReference>
<reference evidence="1 2" key="1">
    <citation type="submission" date="2018-08" db="EMBL/GenBank/DDBJ databases">
        <title>Mucilaginibacter terrae sp. nov., isolated from manganese diggings.</title>
        <authorList>
            <person name="Huang Y."/>
            <person name="Zhou Z."/>
        </authorList>
    </citation>
    <scope>NUCLEOTIDE SEQUENCE [LARGE SCALE GENOMIC DNA]</scope>
    <source>
        <strain evidence="1 2">ZH6</strain>
    </source>
</reference>
<evidence type="ECO:0000313" key="2">
    <source>
        <dbReference type="Proteomes" id="UP000260823"/>
    </source>
</evidence>
<organism evidence="1 2">
    <name type="scientific">Mucilaginibacter terrenus</name>
    <dbReference type="NCBI Taxonomy" id="2482727"/>
    <lineage>
        <taxon>Bacteria</taxon>
        <taxon>Pseudomonadati</taxon>
        <taxon>Bacteroidota</taxon>
        <taxon>Sphingobacteriia</taxon>
        <taxon>Sphingobacteriales</taxon>
        <taxon>Sphingobacteriaceae</taxon>
        <taxon>Mucilaginibacter</taxon>
    </lineage>
</organism>
<evidence type="ECO:0000313" key="1">
    <source>
        <dbReference type="EMBL" id="RFZ83128.1"/>
    </source>
</evidence>
<gene>
    <name evidence="1" type="ORF">DYU05_13350</name>
</gene>
<name>A0A3E2NQ46_9SPHI</name>
<protein>
    <submittedName>
        <fullName evidence="1">Uncharacterized protein</fullName>
    </submittedName>
</protein>
<dbReference type="PROSITE" id="PS51257">
    <property type="entry name" value="PROKAR_LIPOPROTEIN"/>
    <property type="match status" value="1"/>
</dbReference>
<keyword evidence="2" id="KW-1185">Reference proteome</keyword>
<dbReference type="AlphaFoldDB" id="A0A3E2NQ46"/>